<reference evidence="5" key="1">
    <citation type="submission" date="2022-11" db="EMBL/GenBank/DDBJ databases">
        <title>Centuries of genome instability and evolution in soft-shell clam transmissible cancer (bioRxiv).</title>
        <authorList>
            <person name="Hart S.F.M."/>
            <person name="Yonemitsu M.A."/>
            <person name="Giersch R.M."/>
            <person name="Beal B.F."/>
            <person name="Arriagada G."/>
            <person name="Davis B.W."/>
            <person name="Ostrander E.A."/>
            <person name="Goff S.P."/>
            <person name="Metzger M.J."/>
        </authorList>
    </citation>
    <scope>NUCLEOTIDE SEQUENCE</scope>
    <source>
        <strain evidence="5">MELC-2E11</strain>
        <tissue evidence="5">Siphon/mantle</tissue>
    </source>
</reference>
<feature type="disulfide bond" evidence="2">
    <location>
        <begin position="406"/>
        <end position="416"/>
    </location>
</feature>
<feature type="signal peptide" evidence="3">
    <location>
        <begin position="1"/>
        <end position="20"/>
    </location>
</feature>
<name>A0ABY7G515_MYAAR</name>
<comment type="caution">
    <text evidence="2">Lacks conserved residue(s) required for the propagation of feature annotation.</text>
</comment>
<dbReference type="Pfam" id="PF00530">
    <property type="entry name" value="SRCR"/>
    <property type="match status" value="1"/>
</dbReference>
<evidence type="ECO:0000313" key="5">
    <source>
        <dbReference type="EMBL" id="WAR29530.1"/>
    </source>
</evidence>
<dbReference type="SUPFAM" id="SSF56487">
    <property type="entry name" value="SRCR-like"/>
    <property type="match status" value="1"/>
</dbReference>
<organism evidence="5 6">
    <name type="scientific">Mya arenaria</name>
    <name type="common">Soft-shell clam</name>
    <dbReference type="NCBI Taxonomy" id="6604"/>
    <lineage>
        <taxon>Eukaryota</taxon>
        <taxon>Metazoa</taxon>
        <taxon>Spiralia</taxon>
        <taxon>Lophotrochozoa</taxon>
        <taxon>Mollusca</taxon>
        <taxon>Bivalvia</taxon>
        <taxon>Autobranchia</taxon>
        <taxon>Heteroconchia</taxon>
        <taxon>Euheterodonta</taxon>
        <taxon>Imparidentia</taxon>
        <taxon>Neoheterodontei</taxon>
        <taxon>Myida</taxon>
        <taxon>Myoidea</taxon>
        <taxon>Myidae</taxon>
        <taxon>Mya</taxon>
    </lineage>
</organism>
<evidence type="ECO:0000313" key="6">
    <source>
        <dbReference type="Proteomes" id="UP001164746"/>
    </source>
</evidence>
<dbReference type="EMBL" id="CP111027">
    <property type="protein sequence ID" value="WAR29530.1"/>
    <property type="molecule type" value="Genomic_DNA"/>
</dbReference>
<evidence type="ECO:0000256" key="2">
    <source>
        <dbReference type="PROSITE-ProRule" id="PRU00196"/>
    </source>
</evidence>
<proteinExistence type="predicted"/>
<sequence length="437" mass="50025">MVRLFLYVTLLFHVYMLCEGNGSNVEKKLEHLENIISGMQTFIMHDMLLMKTKLAETDKKIEQIFDRLDNKHSVPRLDEHHDESYVNMELQMRFTELTNKFETKLDSLAETLSNQTKVIADLEHQFENSKINSNDKMFEMTLNRIKRAFMIEKVILAKESRSLHETSETLRKVSKTIITDVITTIEALNRTQAISVNNMKQEIQTVAFSVKEDFRETVKKISKDVVKTINDTGNHLIGNVLELKTYQTELNNLTIAQLQEIQLLHSRLDDILLVTNSDNMKLNMIYEVTTMDHGFIGKNLYYSYTGSGDADSPLVKYFYVPSARARLANATLYVTNGVQGRLEVNVNGEWGTVCDYNFNTIDNSTADTDEETVACRTLNAGFAKGLALPNTPFGQNTGQMMMRKDCDGQEHSLHDCRDNGDPTFCGHEREVHLRCFE</sequence>
<evidence type="ECO:0000256" key="1">
    <source>
        <dbReference type="ARBA" id="ARBA00023157"/>
    </source>
</evidence>
<dbReference type="SMART" id="SM00202">
    <property type="entry name" value="SR"/>
    <property type="match status" value="1"/>
</dbReference>
<gene>
    <name evidence="5" type="ORF">MAR_003098</name>
</gene>
<keyword evidence="3" id="KW-0732">Signal</keyword>
<dbReference type="Gene3D" id="3.10.250.10">
    <property type="entry name" value="SRCR-like domain"/>
    <property type="match status" value="1"/>
</dbReference>
<evidence type="ECO:0000256" key="3">
    <source>
        <dbReference type="SAM" id="SignalP"/>
    </source>
</evidence>
<feature type="domain" description="SRCR" evidence="4">
    <location>
        <begin position="325"/>
        <end position="436"/>
    </location>
</feature>
<feature type="chain" id="PRO_5047037522" evidence="3">
    <location>
        <begin position="21"/>
        <end position="437"/>
    </location>
</feature>
<dbReference type="InterPro" id="IPR036772">
    <property type="entry name" value="SRCR-like_dom_sf"/>
</dbReference>
<dbReference type="PANTHER" id="PTHR48071:SF18">
    <property type="entry name" value="DELETED IN MALIGNANT BRAIN TUMORS 1 PROTEIN-RELATED"/>
    <property type="match status" value="1"/>
</dbReference>
<protein>
    <submittedName>
        <fullName evidence="5">LOXL2-like protein</fullName>
    </submittedName>
</protein>
<keyword evidence="1 2" id="KW-1015">Disulfide bond</keyword>
<dbReference type="Proteomes" id="UP001164746">
    <property type="component" value="Chromosome 16"/>
</dbReference>
<evidence type="ECO:0000259" key="4">
    <source>
        <dbReference type="PROSITE" id="PS50287"/>
    </source>
</evidence>
<dbReference type="PROSITE" id="PS50287">
    <property type="entry name" value="SRCR_2"/>
    <property type="match status" value="1"/>
</dbReference>
<keyword evidence="6" id="KW-1185">Reference proteome</keyword>
<accession>A0ABY7G515</accession>
<dbReference type="PANTHER" id="PTHR48071">
    <property type="entry name" value="SRCR DOMAIN-CONTAINING PROTEIN"/>
    <property type="match status" value="1"/>
</dbReference>
<dbReference type="InterPro" id="IPR001190">
    <property type="entry name" value="SRCR"/>
</dbReference>